<feature type="region of interest" description="Disordered" evidence="7">
    <location>
        <begin position="434"/>
        <end position="706"/>
    </location>
</feature>
<name>A0A979FVW0_HYAAZ</name>
<feature type="domain" description="ETS" evidence="8">
    <location>
        <begin position="750"/>
        <end position="832"/>
    </location>
</feature>
<dbReference type="FunFam" id="1.10.10.10:FF:000411">
    <property type="entry name" value="Ecdysone-induced protein 74EF isoform A"/>
    <property type="match status" value="1"/>
</dbReference>
<feature type="compositionally biased region" description="Polar residues" evidence="7">
    <location>
        <begin position="523"/>
        <end position="534"/>
    </location>
</feature>
<dbReference type="InterPro" id="IPR036388">
    <property type="entry name" value="WH-like_DNA-bd_sf"/>
</dbReference>
<dbReference type="PRINTS" id="PR00454">
    <property type="entry name" value="ETSDOMAIN"/>
</dbReference>
<feature type="compositionally biased region" description="Polar residues" evidence="7">
    <location>
        <begin position="475"/>
        <end position="484"/>
    </location>
</feature>
<keyword evidence="9" id="KW-1185">Reference proteome</keyword>
<dbReference type="GO" id="GO:0006914">
    <property type="term" value="P:autophagy"/>
    <property type="evidence" value="ECO:0007669"/>
    <property type="project" value="UniProtKB-ARBA"/>
</dbReference>
<dbReference type="InterPro" id="IPR046328">
    <property type="entry name" value="ETS_fam"/>
</dbReference>
<feature type="compositionally biased region" description="Low complexity" evidence="7">
    <location>
        <begin position="567"/>
        <end position="588"/>
    </location>
</feature>
<feature type="region of interest" description="Disordered" evidence="7">
    <location>
        <begin position="45"/>
        <end position="103"/>
    </location>
</feature>
<feature type="region of interest" description="Disordered" evidence="7">
    <location>
        <begin position="195"/>
        <end position="220"/>
    </location>
</feature>
<dbReference type="Proteomes" id="UP000694843">
    <property type="component" value="Unplaced"/>
</dbReference>
<dbReference type="PANTHER" id="PTHR11849:SF191">
    <property type="entry name" value="ECDYSONE-INDUCED PROTEIN 74EF ISOFORM B"/>
    <property type="match status" value="1"/>
</dbReference>
<dbReference type="Gene3D" id="1.10.10.10">
    <property type="entry name" value="Winged helix-like DNA-binding domain superfamily/Winged helix DNA-binding domain"/>
    <property type="match status" value="1"/>
</dbReference>
<keyword evidence="5 6" id="KW-0539">Nucleus</keyword>
<feature type="compositionally biased region" description="Low complexity" evidence="7">
    <location>
        <begin position="65"/>
        <end position="83"/>
    </location>
</feature>
<dbReference type="GO" id="GO:0043565">
    <property type="term" value="F:sequence-specific DNA binding"/>
    <property type="evidence" value="ECO:0007669"/>
    <property type="project" value="InterPro"/>
</dbReference>
<dbReference type="GO" id="GO:0030154">
    <property type="term" value="P:cell differentiation"/>
    <property type="evidence" value="ECO:0007669"/>
    <property type="project" value="TreeGrafter"/>
</dbReference>
<feature type="compositionally biased region" description="Polar residues" evidence="7">
    <location>
        <begin position="666"/>
        <end position="683"/>
    </location>
</feature>
<evidence type="ECO:0000256" key="4">
    <source>
        <dbReference type="ARBA" id="ARBA00023125"/>
    </source>
</evidence>
<dbReference type="InterPro" id="IPR036390">
    <property type="entry name" value="WH_DNA-bd_sf"/>
</dbReference>
<feature type="compositionally biased region" description="Polar residues" evidence="7">
    <location>
        <begin position="370"/>
        <end position="398"/>
    </location>
</feature>
<evidence type="ECO:0000256" key="3">
    <source>
        <dbReference type="ARBA" id="ARBA00022473"/>
    </source>
</evidence>
<dbReference type="RefSeq" id="XP_047741383.1">
    <property type="nucleotide sequence ID" value="XM_047885427.1"/>
</dbReference>
<reference evidence="10" key="1">
    <citation type="submission" date="2025-08" db="UniProtKB">
        <authorList>
            <consortium name="RefSeq"/>
        </authorList>
    </citation>
    <scope>IDENTIFICATION</scope>
</reference>
<dbReference type="PANTHER" id="PTHR11849">
    <property type="entry name" value="ETS"/>
    <property type="match status" value="1"/>
</dbReference>
<organism evidence="9 10">
    <name type="scientific">Hyalella azteca</name>
    <name type="common">Amphipod</name>
    <dbReference type="NCBI Taxonomy" id="294128"/>
    <lineage>
        <taxon>Eukaryota</taxon>
        <taxon>Metazoa</taxon>
        <taxon>Ecdysozoa</taxon>
        <taxon>Arthropoda</taxon>
        <taxon>Crustacea</taxon>
        <taxon>Multicrustacea</taxon>
        <taxon>Malacostraca</taxon>
        <taxon>Eumalacostraca</taxon>
        <taxon>Peracarida</taxon>
        <taxon>Amphipoda</taxon>
        <taxon>Senticaudata</taxon>
        <taxon>Talitrida</taxon>
        <taxon>Talitroidea</taxon>
        <taxon>Hyalellidae</taxon>
        <taxon>Hyalella</taxon>
    </lineage>
</organism>
<dbReference type="GeneID" id="108667445"/>
<protein>
    <submittedName>
        <fullName evidence="10">Ecdysone-induced protein 74EF isoform X2</fullName>
    </submittedName>
</protein>
<feature type="compositionally biased region" description="Low complexity" evidence="7">
    <location>
        <begin position="694"/>
        <end position="705"/>
    </location>
</feature>
<evidence type="ECO:0000256" key="1">
    <source>
        <dbReference type="ARBA" id="ARBA00004123"/>
    </source>
</evidence>
<dbReference type="PROSITE" id="PS50061">
    <property type="entry name" value="ETS_DOMAIN_3"/>
    <property type="match status" value="1"/>
</dbReference>
<evidence type="ECO:0000256" key="6">
    <source>
        <dbReference type="RuleBase" id="RU004019"/>
    </source>
</evidence>
<accession>A0A979FVW0</accession>
<dbReference type="PROSITE" id="PS00346">
    <property type="entry name" value="ETS_DOMAIN_2"/>
    <property type="match status" value="1"/>
</dbReference>
<evidence type="ECO:0000256" key="2">
    <source>
        <dbReference type="ARBA" id="ARBA00005562"/>
    </source>
</evidence>
<feature type="region of interest" description="Disordered" evidence="7">
    <location>
        <begin position="366"/>
        <end position="421"/>
    </location>
</feature>
<feature type="region of interest" description="Disordered" evidence="7">
    <location>
        <begin position="718"/>
        <end position="745"/>
    </location>
</feature>
<evidence type="ECO:0000256" key="5">
    <source>
        <dbReference type="ARBA" id="ARBA00023242"/>
    </source>
</evidence>
<sequence>MPGYLSAPYWNFEADSSSMVSFSALDDNNSGLNFCGTNPNLHSSSHTPMGLGPIAGSGPMSASAMGLNSGPNGLNSSSSGMGPTLSQSRTDVGSSSASSGSCSLNPLADEGGGLIIISAADVNGVLTDVDDFASNDNEDFSTDDFGRSLGSDDYAPISDSFSLEQFFPNVNNSDDDSLLRSQYLNNNCEFNDRNQLITSSNNGLNNSNNNSNNSRSNNSCRARRDASCLSSLSSMAPNFNIKEEPDLYLDDDHMGTSGLLTPGPLDSPTFTQLAPAQPYPPVGVQTDQSFASLLKDNNDVSNVTSSVSSSADSIKRENNSNVAAGNPLLAELLASPAGDVSALINNINIKNEMKKETLDTKCDSYEVHTDGSSSTDGRLHLSSVNPNPSASTLSTSNPQHHLHPQHQQQQRAREQQQYRLQQLHHSSSIQELLRNAPGRNGSSNSSSSGHSSNSNSPISGYSNNSTITPSNNSTASAGHNNGYYNLNPAAHSGHRTTYHNTNGSLPPSPADSGVSDVDSSSGQNLNDVCSSNTPDSPPSHSYGLHGGPPSRLHLPHHQLHQQHLHQQHLQQQQQHHMLQHQQQPNHHMVGYHRDSPSSSSNNSSYGMSLSAGGFVDPNSGPVPPSYPTGLSATSHMSSTSSHHNMQSSHAMSSPHTLPASPHYGQMTPSNDLSSLLMGQTSSHLGHHLGMSQHPLNNVNPSSPSSAEDFFMVDMQMSGRMKKKGRKPKPLEGGSNPQQCSKRKSREGSTTFLWEFLLKLLQDSECCPKYIKWTNREKGVFKLVDSKAVSKLWGQHKNKPDMNYETMGRALRYYYQRGILAKVDGQRLVYQFVDVPKDIVEIDCTAA</sequence>
<proteinExistence type="inferred from homology"/>
<feature type="compositionally biased region" description="Low complexity" evidence="7">
    <location>
        <begin position="440"/>
        <end position="474"/>
    </location>
</feature>
<evidence type="ECO:0000313" key="10">
    <source>
        <dbReference type="RefSeq" id="XP_047741383.1"/>
    </source>
</evidence>
<feature type="compositionally biased region" description="Basic residues" evidence="7">
    <location>
        <begin position="553"/>
        <end position="566"/>
    </location>
</feature>
<comment type="subcellular location">
    <subcellularLocation>
        <location evidence="1 6">Nucleus</location>
    </subcellularLocation>
</comment>
<feature type="compositionally biased region" description="Low complexity" evidence="7">
    <location>
        <begin position="510"/>
        <end position="522"/>
    </location>
</feature>
<feature type="compositionally biased region" description="Low complexity" evidence="7">
    <location>
        <begin position="93"/>
        <end position="103"/>
    </location>
</feature>
<feature type="compositionally biased region" description="Low complexity" evidence="7">
    <location>
        <begin position="596"/>
        <end position="610"/>
    </location>
</feature>
<evidence type="ECO:0000259" key="8">
    <source>
        <dbReference type="PROSITE" id="PS50061"/>
    </source>
</evidence>
<dbReference type="GO" id="GO:0000981">
    <property type="term" value="F:DNA-binding transcription factor activity, RNA polymerase II-specific"/>
    <property type="evidence" value="ECO:0007669"/>
    <property type="project" value="TreeGrafter"/>
</dbReference>
<dbReference type="PROSITE" id="PS00345">
    <property type="entry name" value="ETS_DOMAIN_1"/>
    <property type="match status" value="1"/>
</dbReference>
<feature type="compositionally biased region" description="Low complexity" evidence="7">
    <location>
        <begin position="631"/>
        <end position="649"/>
    </location>
</feature>
<comment type="similarity">
    <text evidence="2 6">Belongs to the ETS family.</text>
</comment>
<dbReference type="InterPro" id="IPR000418">
    <property type="entry name" value="Ets_dom"/>
</dbReference>
<evidence type="ECO:0000256" key="7">
    <source>
        <dbReference type="SAM" id="MobiDB-lite"/>
    </source>
</evidence>
<keyword evidence="3" id="KW-0217">Developmental protein</keyword>
<dbReference type="GO" id="GO:0040034">
    <property type="term" value="P:regulation of development, heterochronic"/>
    <property type="evidence" value="ECO:0007669"/>
    <property type="project" value="UniProtKB-ARBA"/>
</dbReference>
<gene>
    <name evidence="10" type="primary">LOC108667445</name>
</gene>
<dbReference type="GO" id="GO:0005634">
    <property type="term" value="C:nucleus"/>
    <property type="evidence" value="ECO:0007669"/>
    <property type="project" value="UniProtKB-SubCell"/>
</dbReference>
<dbReference type="AlphaFoldDB" id="A0A979FVW0"/>
<keyword evidence="4 6" id="KW-0238">DNA-binding</keyword>
<evidence type="ECO:0000313" key="9">
    <source>
        <dbReference type="Proteomes" id="UP000694843"/>
    </source>
</evidence>
<dbReference type="SUPFAM" id="SSF46785">
    <property type="entry name" value="Winged helix' DNA-binding domain"/>
    <property type="match status" value="1"/>
</dbReference>
<dbReference type="SMART" id="SM00413">
    <property type="entry name" value="ETS"/>
    <property type="match status" value="1"/>
</dbReference>
<dbReference type="Pfam" id="PF00178">
    <property type="entry name" value="Ets"/>
    <property type="match status" value="1"/>
</dbReference>
<feature type="compositionally biased region" description="Low complexity" evidence="7">
    <location>
        <begin position="199"/>
        <end position="219"/>
    </location>
</feature>